<dbReference type="Gene3D" id="1.10.1410.40">
    <property type="match status" value="1"/>
</dbReference>
<evidence type="ECO:0000256" key="1">
    <source>
        <dbReference type="ARBA" id="ARBA00008307"/>
    </source>
</evidence>
<proteinExistence type="inferred from homology"/>
<dbReference type="InterPro" id="IPR046903">
    <property type="entry name" value="Mab-21-like_nuc_Trfase"/>
</dbReference>
<dbReference type="InterPro" id="IPR024810">
    <property type="entry name" value="MAB21L/cGLR"/>
</dbReference>
<dbReference type="SMART" id="SM01265">
    <property type="entry name" value="Mab-21"/>
    <property type="match status" value="1"/>
</dbReference>
<gene>
    <name evidence="4" type="ORF">MGAL_10B030001</name>
</gene>
<dbReference type="OrthoDB" id="6187004at2759"/>
<sequence length="642" mass="74729">MYHRKTESLHFYAYLCRKIGSEEVVKARRLLYISRDFQSQKLYTVITSGSKGEGLELKGSDFDIMLIDPMYVVYQSDNDIVQDLRIALVMDTEDTLPCFTQLQLHTNVNNLSNFFKQKLQQHRGKHLLSNELYKSLALHVVQDMLPKVQMNIHGPCISDINDKMDMAMCLKCDQWVSHAQPWISRPRLIWPSPELISKITLFGTLFVPIGNKGSLNENLQWRISFSVAEKVLIYSFSHTQLLCYALLKILLKEIVNEKEELKDLLCSYFLKTVMFWMSEENEISVWRPDNIIPCFMACLKRLIYCIEYSTLLHYFIPDNNLFYLRFNNKQKNTLINFLKQSRQKGIQIFSSSQTLHDYRRFQCATTRSVCEINLYKVIGSLTQYFYTSCFNTNSSVLLFTLLSHCKSELSRCIFKHSLTSSYQQMPCTLLNVNNLNNKQQYKLYKHDLSQLLVGVHSDAVSGWLILASFFYGHNNYLASIDIINYTLSKCAAESSLSQITIKQTKTLKLMSLLKKLPSAYIRFYKFRLNSVIPIELKSPHIFEPLIPISSIPFAHFLRFLCCYHLHDFKSSRYCISKLKKKVSEDSHSKEQKVGAFIYNFILLGIAFEMLGETDLARKYFRIAEQNDPNGFTSAALRLRQFC</sequence>
<dbReference type="InterPro" id="IPR011990">
    <property type="entry name" value="TPR-like_helical_dom_sf"/>
</dbReference>
<comment type="caution">
    <text evidence="4">The sequence shown here is derived from an EMBL/GenBank/DDBJ whole genome shotgun (WGS) entry which is preliminary data.</text>
</comment>
<name>A0A8B6FYA0_MYTGA</name>
<dbReference type="Proteomes" id="UP000596742">
    <property type="component" value="Unassembled WGS sequence"/>
</dbReference>
<dbReference type="AlphaFoldDB" id="A0A8B6FYA0"/>
<feature type="domain" description="Mab-21-like nucleotidyltransferase" evidence="2">
    <location>
        <begin position="111"/>
        <end position="234"/>
    </location>
</feature>
<comment type="similarity">
    <text evidence="1">Belongs to the mab-21 family.</text>
</comment>
<dbReference type="Pfam" id="PF03281">
    <property type="entry name" value="Mab-21"/>
    <property type="match status" value="1"/>
</dbReference>
<dbReference type="PANTHER" id="PTHR10656">
    <property type="entry name" value="CELL FATE DETERMINING PROTEIN MAB21-RELATED"/>
    <property type="match status" value="1"/>
</dbReference>
<evidence type="ECO:0000259" key="3">
    <source>
        <dbReference type="Pfam" id="PF20266"/>
    </source>
</evidence>
<protein>
    <recommendedName>
        <fullName evidence="6">Mab-21-like HhH/H2TH-like domain-containing protein</fullName>
    </recommendedName>
</protein>
<evidence type="ECO:0000313" key="4">
    <source>
        <dbReference type="EMBL" id="VDI55826.1"/>
    </source>
</evidence>
<keyword evidence="5" id="KW-1185">Reference proteome</keyword>
<evidence type="ECO:0000259" key="2">
    <source>
        <dbReference type="Pfam" id="PF03281"/>
    </source>
</evidence>
<dbReference type="EMBL" id="UYJE01007547">
    <property type="protein sequence ID" value="VDI55826.1"/>
    <property type="molecule type" value="Genomic_DNA"/>
</dbReference>
<dbReference type="InterPro" id="IPR046906">
    <property type="entry name" value="Mab-21_HhH/H2TH-like"/>
</dbReference>
<dbReference type="SUPFAM" id="SSF48452">
    <property type="entry name" value="TPR-like"/>
    <property type="match status" value="1"/>
</dbReference>
<accession>A0A8B6FYA0</accession>
<dbReference type="Pfam" id="PF20266">
    <property type="entry name" value="Mab-21_C"/>
    <property type="match status" value="1"/>
</dbReference>
<reference evidence="4" key="1">
    <citation type="submission" date="2018-11" db="EMBL/GenBank/DDBJ databases">
        <authorList>
            <person name="Alioto T."/>
            <person name="Alioto T."/>
        </authorList>
    </citation>
    <scope>NUCLEOTIDE SEQUENCE</scope>
</reference>
<feature type="domain" description="Mab-21-like HhH/H2TH-like" evidence="3">
    <location>
        <begin position="243"/>
        <end position="336"/>
    </location>
</feature>
<dbReference type="PANTHER" id="PTHR10656:SF69">
    <property type="entry name" value="MAB-21-LIKE HHH_H2TH-LIKE DOMAIN-CONTAINING PROTEIN"/>
    <property type="match status" value="1"/>
</dbReference>
<organism evidence="4 5">
    <name type="scientific">Mytilus galloprovincialis</name>
    <name type="common">Mediterranean mussel</name>
    <dbReference type="NCBI Taxonomy" id="29158"/>
    <lineage>
        <taxon>Eukaryota</taxon>
        <taxon>Metazoa</taxon>
        <taxon>Spiralia</taxon>
        <taxon>Lophotrochozoa</taxon>
        <taxon>Mollusca</taxon>
        <taxon>Bivalvia</taxon>
        <taxon>Autobranchia</taxon>
        <taxon>Pteriomorphia</taxon>
        <taxon>Mytilida</taxon>
        <taxon>Mytiloidea</taxon>
        <taxon>Mytilidae</taxon>
        <taxon>Mytilinae</taxon>
        <taxon>Mytilus</taxon>
    </lineage>
</organism>
<evidence type="ECO:0008006" key="6">
    <source>
        <dbReference type="Google" id="ProtNLM"/>
    </source>
</evidence>
<evidence type="ECO:0000313" key="5">
    <source>
        <dbReference type="Proteomes" id="UP000596742"/>
    </source>
</evidence>